<dbReference type="InterPro" id="IPR018170">
    <property type="entry name" value="Aldo/ket_reductase_CS"/>
</dbReference>
<dbReference type="PROSITE" id="PS00062">
    <property type="entry name" value="ALDOKETO_REDUCTASE_2"/>
    <property type="match status" value="1"/>
</dbReference>
<comment type="caution">
    <text evidence="3">The sequence shown here is derived from an EMBL/GenBank/DDBJ whole genome shotgun (WGS) entry which is preliminary data.</text>
</comment>
<evidence type="ECO:0000313" key="3">
    <source>
        <dbReference type="EMBL" id="THH36086.1"/>
    </source>
</evidence>
<evidence type="ECO:0000313" key="4">
    <source>
        <dbReference type="Proteomes" id="UP000306602"/>
    </source>
</evidence>
<dbReference type="GO" id="GO:0016491">
    <property type="term" value="F:oxidoreductase activity"/>
    <property type="evidence" value="ECO:0007669"/>
    <property type="project" value="UniProtKB-KW"/>
</dbReference>
<feature type="domain" description="NADP-dependent oxidoreductase" evidence="2">
    <location>
        <begin position="14"/>
        <end position="295"/>
    </location>
</feature>
<dbReference type="PANTHER" id="PTHR43364">
    <property type="entry name" value="NADH-SPECIFIC METHYLGLYOXAL REDUCTASE-RELATED"/>
    <property type="match status" value="1"/>
</dbReference>
<name>A0A4S4N9Z3_9RHOB</name>
<organism evidence="3 4">
    <name type="scientific">Aliishimia ponticola</name>
    <dbReference type="NCBI Taxonomy" id="2499833"/>
    <lineage>
        <taxon>Bacteria</taxon>
        <taxon>Pseudomonadati</taxon>
        <taxon>Pseudomonadota</taxon>
        <taxon>Alphaproteobacteria</taxon>
        <taxon>Rhodobacterales</taxon>
        <taxon>Paracoccaceae</taxon>
        <taxon>Aliishimia</taxon>
    </lineage>
</organism>
<dbReference type="AlphaFoldDB" id="A0A4S4N9Z3"/>
<dbReference type="RefSeq" id="WP_136463556.1">
    <property type="nucleotide sequence ID" value="NZ_SRKY01000003.1"/>
</dbReference>
<keyword evidence="4" id="KW-1185">Reference proteome</keyword>
<sequence length="309" mass="33388">MTQLTTLSGDALAPIAFGAMQFGGKADETAARAMFDACRAAGIRHFDTAWGYTEGRSEEMLGRLIDDRDSLFIASKVAYTGGADRANITAQLDTSRRRLGLDCIDLLYLHRFDADTPLEETIETMAGFQSAGLIRLIGLSNYAAWQVMKAQGIAQQLGTRIDVIQPMYNLVKRQAEVELLPMCADQGIVACTYSPLGGGLLSGKYQWGGTGRLTEDARYNARYAVPQMHDASEGLTQIAVREGVHPATLAVAWVMGSGFGAQPILSASHPEQLKPSLEALTFNLRPDLHAELTALMPAPPPATDRIEEA</sequence>
<dbReference type="InterPro" id="IPR050523">
    <property type="entry name" value="AKR_Detox_Biosynth"/>
</dbReference>
<protein>
    <submittedName>
        <fullName evidence="3">Aldo/keto reductase</fullName>
    </submittedName>
</protein>
<reference evidence="3 4" key="1">
    <citation type="submission" date="2019-04" db="EMBL/GenBank/DDBJ databases">
        <title>Shimia ponticola sp. nov., isolated from seawater.</title>
        <authorList>
            <person name="Kim Y.-O."/>
            <person name="Yoon J.-H."/>
        </authorList>
    </citation>
    <scope>NUCLEOTIDE SEQUENCE [LARGE SCALE GENOMIC DNA]</scope>
    <source>
        <strain evidence="3 4">MYP11</strain>
    </source>
</reference>
<dbReference type="Gene3D" id="3.20.20.100">
    <property type="entry name" value="NADP-dependent oxidoreductase domain"/>
    <property type="match status" value="1"/>
</dbReference>
<dbReference type="EMBL" id="SRKY01000003">
    <property type="protein sequence ID" value="THH36086.1"/>
    <property type="molecule type" value="Genomic_DNA"/>
</dbReference>
<keyword evidence="1" id="KW-0560">Oxidoreductase</keyword>
<accession>A0A4S4N9Z3</accession>
<evidence type="ECO:0000256" key="1">
    <source>
        <dbReference type="ARBA" id="ARBA00023002"/>
    </source>
</evidence>
<dbReference type="Proteomes" id="UP000306602">
    <property type="component" value="Unassembled WGS sequence"/>
</dbReference>
<dbReference type="OrthoDB" id="9803483at2"/>
<dbReference type="InterPro" id="IPR023210">
    <property type="entry name" value="NADP_OxRdtase_dom"/>
</dbReference>
<gene>
    <name evidence="3" type="ORF">E4Z66_13585</name>
</gene>
<proteinExistence type="predicted"/>
<dbReference type="Pfam" id="PF00248">
    <property type="entry name" value="Aldo_ket_red"/>
    <property type="match status" value="1"/>
</dbReference>
<dbReference type="PANTHER" id="PTHR43364:SF4">
    <property type="entry name" value="NAD(P)-LINKED OXIDOREDUCTASE SUPERFAMILY PROTEIN"/>
    <property type="match status" value="1"/>
</dbReference>
<evidence type="ECO:0000259" key="2">
    <source>
        <dbReference type="Pfam" id="PF00248"/>
    </source>
</evidence>
<dbReference type="InterPro" id="IPR036812">
    <property type="entry name" value="NAD(P)_OxRdtase_dom_sf"/>
</dbReference>
<dbReference type="SUPFAM" id="SSF51430">
    <property type="entry name" value="NAD(P)-linked oxidoreductase"/>
    <property type="match status" value="1"/>
</dbReference>
<dbReference type="GO" id="GO:0005829">
    <property type="term" value="C:cytosol"/>
    <property type="evidence" value="ECO:0007669"/>
    <property type="project" value="TreeGrafter"/>
</dbReference>